<reference evidence="2" key="1">
    <citation type="submission" date="2017-10" db="EMBL/GenBank/DDBJ databases">
        <title>Complete Genome Sequence from Moraxella oslensis YHS isolated from human skin.</title>
        <authorList>
            <person name="Lee K."/>
            <person name="Lim J.Y."/>
            <person name="Hwang I."/>
        </authorList>
    </citation>
    <scope>NUCLEOTIDE SEQUENCE</scope>
    <source>
        <strain evidence="2">YHS</strain>
        <plasmid evidence="2">pYHS2</plasmid>
    </source>
</reference>
<keyword evidence="2" id="KW-0614">Plasmid</keyword>
<accession>A0A2D2EAA3</accession>
<geneLocation type="plasmid" evidence="2">
    <name>pYHS2</name>
</geneLocation>
<name>A0A2D2EAA3_FAUOS</name>
<dbReference type="SUPFAM" id="SSF54506">
    <property type="entry name" value="Diaminopimelate epimerase-like"/>
    <property type="match status" value="1"/>
</dbReference>
<dbReference type="PANTHER" id="PTHR13774">
    <property type="entry name" value="PHENAZINE BIOSYNTHESIS PROTEIN"/>
    <property type="match status" value="1"/>
</dbReference>
<dbReference type="Pfam" id="PF02567">
    <property type="entry name" value="PhzC-PhzF"/>
    <property type="match status" value="1"/>
</dbReference>
<dbReference type="PIRSF" id="PIRSF016184">
    <property type="entry name" value="PhzC_PhzF"/>
    <property type="match status" value="1"/>
</dbReference>
<organism evidence="2">
    <name type="scientific">Faucicola osloensis</name>
    <name type="common">Moraxella osloensis</name>
    <dbReference type="NCBI Taxonomy" id="34062"/>
    <lineage>
        <taxon>Bacteria</taxon>
        <taxon>Pseudomonadati</taxon>
        <taxon>Pseudomonadota</taxon>
        <taxon>Gammaproteobacteria</taxon>
        <taxon>Moraxellales</taxon>
        <taxon>Moraxellaceae</taxon>
        <taxon>Faucicola</taxon>
    </lineage>
</organism>
<dbReference type="AlphaFoldDB" id="A0A2D2EAA3"/>
<comment type="similarity">
    <text evidence="1">Belongs to the PhzF family.</text>
</comment>
<dbReference type="GO" id="GO:0016853">
    <property type="term" value="F:isomerase activity"/>
    <property type="evidence" value="ECO:0007669"/>
    <property type="project" value="TreeGrafter"/>
</dbReference>
<dbReference type="InterPro" id="IPR003719">
    <property type="entry name" value="Phenazine_PhzF-like"/>
</dbReference>
<dbReference type="Gene3D" id="3.10.310.10">
    <property type="entry name" value="Diaminopimelate Epimerase, Chain A, domain 1"/>
    <property type="match status" value="2"/>
</dbReference>
<evidence type="ECO:0000256" key="1">
    <source>
        <dbReference type="ARBA" id="ARBA00008270"/>
    </source>
</evidence>
<protein>
    <submittedName>
        <fullName evidence="2">PhzF family phenazine biosynthesis protein</fullName>
    </submittedName>
</protein>
<dbReference type="EMBL" id="CP024178">
    <property type="protein sequence ID" value="ATQ84287.1"/>
    <property type="molecule type" value="Genomic_DNA"/>
</dbReference>
<dbReference type="PANTHER" id="PTHR13774:SF32">
    <property type="entry name" value="ANTISENSE-ENHANCING SEQUENCE 1"/>
    <property type="match status" value="1"/>
</dbReference>
<gene>
    <name evidence="2" type="ORF">YHS_10115</name>
</gene>
<sequence>MLQTYTYHIVNVFADNHFGGNPLAVFPNADDLTDQQMQAIAQQFNLSETVFLFAPTAKHGVQAVADLRIFTPNYEMPLAGHPTLGAAFVIQQLQNLLNNFVLNTIAKPVEVQVNDSHIELSLTGFEQRISVATHEELAKITGLMADDIANQAYWMNTGTSQLLLNVLSKQKLYDAKINKEQLQTICQKDNELAMLYLWYQDHDDVFVRFFSIENNQVVQDSGTGSACANLGAYFISQNQHPIHKRIFQGDEIGRPNRLMLKVDEKQTIYVGGNVIAVGKGEFYLPDV</sequence>
<evidence type="ECO:0000313" key="2">
    <source>
        <dbReference type="EMBL" id="ATQ84287.1"/>
    </source>
</evidence>
<dbReference type="NCBIfam" id="TIGR00654">
    <property type="entry name" value="PhzF_family"/>
    <property type="match status" value="1"/>
</dbReference>
<proteinExistence type="inferred from homology"/>
<dbReference type="GO" id="GO:0005737">
    <property type="term" value="C:cytoplasm"/>
    <property type="evidence" value="ECO:0007669"/>
    <property type="project" value="TreeGrafter"/>
</dbReference>